<gene>
    <name evidence="3" type="ORF">SK803_40490</name>
</gene>
<dbReference type="Pfam" id="PF01609">
    <property type="entry name" value="DDE_Tnp_1"/>
    <property type="match status" value="1"/>
</dbReference>
<feature type="domain" description="Transposase IS4-like" evidence="2">
    <location>
        <begin position="2"/>
        <end position="210"/>
    </location>
</feature>
<sequence>MRRLLDHLAQRRVTDIPIVCCDAGYSPAALGVLSEQRVHIVVRLRTDSVLFTEPPPATPGTPGRPRRHGPPMKLPDQATWPDPDQAQIVAAGPDRAGLTVTCWHRLHLRPSRAYREPDTADQPAKANRRLIHGDLIRIRSNNPRHKTIWLWHTGPPDNFNLDTIWRAYLRRFGIEHFFRFGKQHLAWTTPRPRTPHQAERWSWLVATAYTQLLLARGLTRTRLLPWERGHLMSPHRVKRGFRALRAELGTPAQPRQNSTPGQDGHPAAPTSTNTPATPKPKSLRVKTPGVCKYHQPLIESPSTAPNLFAACRTGSRSAGSESCWQ</sequence>
<evidence type="ECO:0000313" key="4">
    <source>
        <dbReference type="Proteomes" id="UP001285521"/>
    </source>
</evidence>
<feature type="compositionally biased region" description="Low complexity" evidence="1">
    <location>
        <begin position="266"/>
        <end position="280"/>
    </location>
</feature>
<dbReference type="InterPro" id="IPR012337">
    <property type="entry name" value="RNaseH-like_sf"/>
</dbReference>
<dbReference type="Proteomes" id="UP001285521">
    <property type="component" value="Unassembled WGS sequence"/>
</dbReference>
<dbReference type="EMBL" id="JAXAVW010000045">
    <property type="protein sequence ID" value="MDX8036511.1"/>
    <property type="molecule type" value="Genomic_DNA"/>
</dbReference>
<organism evidence="3 4">
    <name type="scientific">Lentzea miocenica</name>
    <dbReference type="NCBI Taxonomy" id="3095431"/>
    <lineage>
        <taxon>Bacteria</taxon>
        <taxon>Bacillati</taxon>
        <taxon>Actinomycetota</taxon>
        <taxon>Actinomycetes</taxon>
        <taxon>Pseudonocardiales</taxon>
        <taxon>Pseudonocardiaceae</taxon>
        <taxon>Lentzea</taxon>
    </lineage>
</organism>
<feature type="region of interest" description="Disordered" evidence="1">
    <location>
        <begin position="250"/>
        <end position="286"/>
    </location>
</feature>
<dbReference type="InterPro" id="IPR002559">
    <property type="entry name" value="Transposase_11"/>
</dbReference>
<reference evidence="3 4" key="1">
    <citation type="submission" date="2023-11" db="EMBL/GenBank/DDBJ databases">
        <title>Lentzea sokolovensis, sp. nov., Lentzea kristufkii, sp. nov., and Lentzea miocenensis, sp. nov., rare actinobacteria from Sokolov Coal Basin, Miocene lacustrine sediment, Czech Republic.</title>
        <authorList>
            <person name="Lara A."/>
            <person name="Kotroba L."/>
            <person name="Nouioui I."/>
            <person name="Neumann-Schaal M."/>
            <person name="Mast Y."/>
            <person name="Chronakova A."/>
        </authorList>
    </citation>
    <scope>NUCLEOTIDE SEQUENCE [LARGE SCALE GENOMIC DNA]</scope>
    <source>
        <strain evidence="3 4">BCCO 10_0856</strain>
    </source>
</reference>
<proteinExistence type="predicted"/>
<name>A0ABU4TEA3_9PSEU</name>
<dbReference type="RefSeq" id="WP_319971534.1">
    <property type="nucleotide sequence ID" value="NZ_JAXAVW010000045.1"/>
</dbReference>
<feature type="region of interest" description="Disordered" evidence="1">
    <location>
        <begin position="51"/>
        <end position="71"/>
    </location>
</feature>
<evidence type="ECO:0000256" key="1">
    <source>
        <dbReference type="SAM" id="MobiDB-lite"/>
    </source>
</evidence>
<comment type="caution">
    <text evidence="3">The sequence shown here is derived from an EMBL/GenBank/DDBJ whole genome shotgun (WGS) entry which is preliminary data.</text>
</comment>
<keyword evidence="4" id="KW-1185">Reference proteome</keyword>
<accession>A0ABU4TEA3</accession>
<evidence type="ECO:0000259" key="2">
    <source>
        <dbReference type="Pfam" id="PF01609"/>
    </source>
</evidence>
<protein>
    <submittedName>
        <fullName evidence="3">Transposase</fullName>
    </submittedName>
</protein>
<dbReference type="SUPFAM" id="SSF53098">
    <property type="entry name" value="Ribonuclease H-like"/>
    <property type="match status" value="1"/>
</dbReference>
<evidence type="ECO:0000313" key="3">
    <source>
        <dbReference type="EMBL" id="MDX8036511.1"/>
    </source>
</evidence>